<dbReference type="EMBL" id="JOKM01000029">
    <property type="protein sequence ID" value="KGB24761.1"/>
    <property type="molecule type" value="Genomic_DNA"/>
</dbReference>
<dbReference type="InterPro" id="IPR021263">
    <property type="entry name" value="DUF2840"/>
</dbReference>
<evidence type="ECO:0000313" key="3">
    <source>
        <dbReference type="Proteomes" id="UP000029448"/>
    </source>
</evidence>
<accession>A0A094ZRG3</accession>
<dbReference type="PATRIC" id="fig|104102.7.peg.1004"/>
<evidence type="ECO:0000313" key="1">
    <source>
        <dbReference type="EMBL" id="ATJ91660.1"/>
    </source>
</evidence>
<dbReference type="Proteomes" id="UP000029448">
    <property type="component" value="Unassembled WGS sequence"/>
</dbReference>
<evidence type="ECO:0000313" key="2">
    <source>
        <dbReference type="EMBL" id="KGB24761.1"/>
    </source>
</evidence>
<dbReference type="STRING" id="104102.AtDm6_1010"/>
<dbReference type="Proteomes" id="UP000220394">
    <property type="component" value="Chromosome"/>
</dbReference>
<name>A0A094ZRG3_9PROT</name>
<sequence>MNDLRAPTGAQLDLVWIETRIEHWLRFGIPETSVRIDRHRRRVSFAAGDVFALMRWLASDTGAVTVSIDIVRVMPPGEPCAVLPWITGAADRLLRQTGDGPVRAVLDAITRIERQPFDPRTVCPDYWRDLDARLRAGLRPPLYCRARHEAWLWRRTAS</sequence>
<dbReference type="AlphaFoldDB" id="A0A094ZRG3"/>
<organism evidence="2 3">
    <name type="scientific">Acetobacter tropicalis</name>
    <dbReference type="NCBI Taxonomy" id="104102"/>
    <lineage>
        <taxon>Bacteria</taxon>
        <taxon>Pseudomonadati</taxon>
        <taxon>Pseudomonadota</taxon>
        <taxon>Alphaproteobacteria</taxon>
        <taxon>Acetobacterales</taxon>
        <taxon>Acetobacteraceae</taxon>
        <taxon>Acetobacter</taxon>
    </lineage>
</organism>
<dbReference type="KEGG" id="ato:CIW82_14125"/>
<dbReference type="EMBL" id="CP022699">
    <property type="protein sequence ID" value="ATJ91660.1"/>
    <property type="molecule type" value="Genomic_DNA"/>
</dbReference>
<dbReference type="RefSeq" id="WP_035378664.1">
    <property type="nucleotide sequence ID" value="NZ_CP022699.1"/>
</dbReference>
<gene>
    <name evidence="2" type="ORF">AtDm6_1010</name>
    <name evidence="1" type="ORF">CIW82_14125</name>
</gene>
<proteinExistence type="predicted"/>
<evidence type="ECO:0000313" key="4">
    <source>
        <dbReference type="Proteomes" id="UP000220394"/>
    </source>
</evidence>
<keyword evidence="3" id="KW-1185">Reference proteome</keyword>
<reference evidence="2 3" key="1">
    <citation type="submission" date="2014-06" db="EMBL/GenBank/DDBJ databases">
        <title>Functional and comparative genomic analyses of the Drosophila gut microbiota identify candidate symbiosis factors.</title>
        <authorList>
            <person name="Newell P.D."/>
            <person name="Chaston J.M."/>
            <person name="Douglas A.E."/>
        </authorList>
    </citation>
    <scope>NUCLEOTIDE SEQUENCE [LARGE SCALE GENOMIC DNA]</scope>
    <source>
        <strain evidence="2 3">DmCS_006</strain>
    </source>
</reference>
<protein>
    <submittedName>
        <fullName evidence="1">DUF2840 domain-containing protein</fullName>
    </submittedName>
</protein>
<dbReference type="GeneID" id="89478722"/>
<dbReference type="Pfam" id="PF11000">
    <property type="entry name" value="DUF2840"/>
    <property type="match status" value="1"/>
</dbReference>
<reference evidence="1 4" key="2">
    <citation type="submission" date="2017-08" db="EMBL/GenBank/DDBJ databases">
        <title>Complete Genome Sequence of Acetobacter tropicalis Oregon-R-modENCODE STRAIN BDGP1, an acetic acid bacterium isolated from Drosophila melanogaster gut.</title>
        <authorList>
            <person name="Wan K.H."/>
            <person name="Yu C."/>
            <person name="Park S."/>
            <person name="Hammonds A.S."/>
            <person name="Booth B.W."/>
            <person name="Celniker S.E."/>
        </authorList>
    </citation>
    <scope>NUCLEOTIDE SEQUENCE [LARGE SCALE GENOMIC DNA]</scope>
    <source>
        <strain evidence="1 4">BDGP1</strain>
    </source>
</reference>